<gene>
    <name evidence="3" type="ORF">FF36_04697</name>
</gene>
<dbReference type="PANTHER" id="PTHR43031">
    <property type="entry name" value="FAD-DEPENDENT OXIDOREDUCTASE"/>
    <property type="match status" value="1"/>
</dbReference>
<name>A0A0D8BA01_9ACTN</name>
<dbReference type="Gene3D" id="3.40.250.10">
    <property type="entry name" value="Rhodanese-like domain"/>
    <property type="match status" value="4"/>
</dbReference>
<dbReference type="Pfam" id="PF00581">
    <property type="entry name" value="Rhodanese"/>
    <property type="match status" value="3"/>
</dbReference>
<dbReference type="InterPro" id="IPR036873">
    <property type="entry name" value="Rhodanese-like_dom_sf"/>
</dbReference>
<dbReference type="InterPro" id="IPR050229">
    <property type="entry name" value="GlpE_sulfurtransferase"/>
</dbReference>
<feature type="domain" description="Rhodanese" evidence="2">
    <location>
        <begin position="427"/>
        <end position="519"/>
    </location>
</feature>
<feature type="domain" description="Rhodanese" evidence="2">
    <location>
        <begin position="148"/>
        <end position="239"/>
    </location>
</feature>
<comment type="caution">
    <text evidence="3">The sequence shown here is derived from an EMBL/GenBank/DDBJ whole genome shotgun (WGS) entry which is preliminary data.</text>
</comment>
<evidence type="ECO:0000313" key="3">
    <source>
        <dbReference type="EMBL" id="KJE21016.1"/>
    </source>
</evidence>
<feature type="domain" description="Rhodanese" evidence="2">
    <location>
        <begin position="20"/>
        <end position="110"/>
    </location>
</feature>
<dbReference type="SUPFAM" id="SSF52821">
    <property type="entry name" value="Rhodanese/Cell cycle control phosphatase"/>
    <property type="match status" value="4"/>
</dbReference>
<protein>
    <submittedName>
        <fullName evidence="3">Rhodanese-like sulfurtransferase</fullName>
    </submittedName>
</protein>
<evidence type="ECO:0000313" key="4">
    <source>
        <dbReference type="Proteomes" id="UP000032545"/>
    </source>
</evidence>
<dbReference type="InterPro" id="IPR001763">
    <property type="entry name" value="Rhodanese-like_dom"/>
</dbReference>
<dbReference type="EMBL" id="JYFN01000046">
    <property type="protein sequence ID" value="KJE21016.1"/>
    <property type="molecule type" value="Genomic_DNA"/>
</dbReference>
<accession>A0A0D8BA01</accession>
<dbReference type="PANTHER" id="PTHR43031:SF1">
    <property type="entry name" value="PYRIDINE NUCLEOTIDE-DISULPHIDE OXIDOREDUCTASE"/>
    <property type="match status" value="1"/>
</dbReference>
<reference evidence="3 4" key="2">
    <citation type="journal article" date="2016" name="Genome Announc.">
        <title>Permanent Draft Genome Sequences for Two Variants of Frankia sp. Strain CpI1, the First Frankia Strain Isolated from Root Nodules of Comptonia peregrina.</title>
        <authorList>
            <person name="Oshone R."/>
            <person name="Hurst S.G.IV."/>
            <person name="Abebe-Akele F."/>
            <person name="Simpson S."/>
            <person name="Morris K."/>
            <person name="Thomas W.K."/>
            <person name="Tisa L.S."/>
        </authorList>
    </citation>
    <scope>NUCLEOTIDE SEQUENCE [LARGE SCALE GENOMIC DNA]</scope>
    <source>
        <strain evidence="4">CpI1-S</strain>
    </source>
</reference>
<sequence length="589" mass="61898">MTGSSAGVVAPRELHARLRARQDLVVVDVGTRDEFAAGHLSVATHVPLDHLEPRLPLLAPRPTVPVVVVGTREETVMRAVPRMAALGYTDVSVLDGGLAGWRAAGGELFTGYNTVSRALGEVALRRLGTPRVSATELRAGLDAGEDSAGEDVVLLDTRTAEEFEYTAIPTARNTPGVELVRRAYAAVRSPHTRVVVTCAGRTRGIIGAQTLIDAGFPNPVAVLDGGLAAWSLAGYPSVAGSTAPLPVPEPAQEARAGESARALAARTGVLEISAAELSGFVAAAADRTLYLLDVRTQAEFVAGHLRGSRWAPGGQLIQATDEYVASRGARVVLVDDGYGTRGFTTGVWLARMGLPDVAVHLLDLDRRSPDLPRPDVRRPDLPRPDVRYFDLLRQDVVGSDVLVCGPETVPLPEVPTVSAPALRELLDGGAAVVVDVEPPSAAGWLLARPYIPGSWVTTRSALAAWPGLPAGEPFLVVTSGDGTLARWATADLRAAGRGSAAALDGGTRAWREAGLPTATDSAQQPADPGKPLVLPPPPTRQQRARLHEDYIVWCAALEEQLRRDGIVSFPVGVAAVDAGARALGKEVAR</sequence>
<evidence type="ECO:0000256" key="1">
    <source>
        <dbReference type="SAM" id="MobiDB-lite"/>
    </source>
</evidence>
<dbReference type="SMART" id="SM00450">
    <property type="entry name" value="RHOD"/>
    <property type="match status" value="4"/>
</dbReference>
<keyword evidence="3" id="KW-0808">Transferase</keyword>
<feature type="region of interest" description="Disordered" evidence="1">
    <location>
        <begin position="516"/>
        <end position="540"/>
    </location>
</feature>
<dbReference type="Proteomes" id="UP000032545">
    <property type="component" value="Unassembled WGS sequence"/>
</dbReference>
<dbReference type="PATRIC" id="fig|1502723.3.peg.4661"/>
<organism evidence="3 4">
    <name type="scientific">Frankia torreyi</name>
    <dbReference type="NCBI Taxonomy" id="1856"/>
    <lineage>
        <taxon>Bacteria</taxon>
        <taxon>Bacillati</taxon>
        <taxon>Actinomycetota</taxon>
        <taxon>Actinomycetes</taxon>
        <taxon>Frankiales</taxon>
        <taxon>Frankiaceae</taxon>
        <taxon>Frankia</taxon>
    </lineage>
</organism>
<dbReference type="AlphaFoldDB" id="A0A0D8BA01"/>
<reference evidence="4" key="1">
    <citation type="submission" date="2015-02" db="EMBL/GenBank/DDBJ databases">
        <title>Draft Genome of Frankia sp. CpI1-S.</title>
        <authorList>
            <person name="Oshone R.T."/>
            <person name="Ngom M."/>
            <person name="Ghodhbane-Gtari F."/>
            <person name="Gtari M."/>
            <person name="Morris K."/>
            <person name="Thomas K."/>
            <person name="Sen A."/>
            <person name="Tisa L.S."/>
        </authorList>
    </citation>
    <scope>NUCLEOTIDE SEQUENCE [LARGE SCALE GENOMIC DNA]</scope>
    <source>
        <strain evidence="4">CpI1-S</strain>
    </source>
</reference>
<evidence type="ECO:0000259" key="2">
    <source>
        <dbReference type="PROSITE" id="PS50206"/>
    </source>
</evidence>
<dbReference type="GO" id="GO:0016740">
    <property type="term" value="F:transferase activity"/>
    <property type="evidence" value="ECO:0007669"/>
    <property type="project" value="UniProtKB-KW"/>
</dbReference>
<dbReference type="RefSeq" id="WP_161849162.1">
    <property type="nucleotide sequence ID" value="NZ_JYFN01000046.1"/>
</dbReference>
<dbReference type="PROSITE" id="PS50206">
    <property type="entry name" value="RHODANESE_3"/>
    <property type="match status" value="4"/>
</dbReference>
<keyword evidence="4" id="KW-1185">Reference proteome</keyword>
<feature type="domain" description="Rhodanese" evidence="2">
    <location>
        <begin position="285"/>
        <end position="359"/>
    </location>
</feature>
<proteinExistence type="predicted"/>